<dbReference type="EMBL" id="KZ821262">
    <property type="protein sequence ID" value="PYH41585.1"/>
    <property type="molecule type" value="Genomic_DNA"/>
</dbReference>
<dbReference type="InterPro" id="IPR038732">
    <property type="entry name" value="HpyO/CreE_NAD-binding"/>
</dbReference>
<organism evidence="2 3">
    <name type="scientific">Aspergillus saccharolyticus JOP 1030-1</name>
    <dbReference type="NCBI Taxonomy" id="1450539"/>
    <lineage>
        <taxon>Eukaryota</taxon>
        <taxon>Fungi</taxon>
        <taxon>Dikarya</taxon>
        <taxon>Ascomycota</taxon>
        <taxon>Pezizomycotina</taxon>
        <taxon>Eurotiomycetes</taxon>
        <taxon>Eurotiomycetidae</taxon>
        <taxon>Eurotiales</taxon>
        <taxon>Aspergillaceae</taxon>
        <taxon>Aspergillus</taxon>
        <taxon>Aspergillus subgen. Circumdati</taxon>
    </lineage>
</organism>
<dbReference type="OrthoDB" id="10268103at2759"/>
<dbReference type="PANTHER" id="PTHR40254">
    <property type="entry name" value="BLR0577 PROTEIN"/>
    <property type="match status" value="1"/>
</dbReference>
<dbReference type="STRING" id="1450539.A0A318Z2T9"/>
<dbReference type="PANTHER" id="PTHR40254:SF1">
    <property type="entry name" value="BLR0577 PROTEIN"/>
    <property type="match status" value="1"/>
</dbReference>
<dbReference type="GeneID" id="37079590"/>
<dbReference type="Proteomes" id="UP000248349">
    <property type="component" value="Unassembled WGS sequence"/>
</dbReference>
<dbReference type="InterPro" id="IPR036188">
    <property type="entry name" value="FAD/NAD-bd_sf"/>
</dbReference>
<sequence length="123" mass="13714">MGITQSTHSEPNMGKIVIVGAGASGISVLLHLVEKARHGKVLPLITIIEKDKRFGPGLAYSSFCSGTIINMQADTMGLYFNDPKHFSRWRQELSSGPFPSRDIYGQYLKICHNKHSLRLRTWG</sequence>
<name>A0A318Z2T9_9EURO</name>
<dbReference type="Pfam" id="PF13454">
    <property type="entry name" value="NAD_binding_9"/>
    <property type="match status" value="1"/>
</dbReference>
<dbReference type="SUPFAM" id="SSF51905">
    <property type="entry name" value="FAD/NAD(P)-binding domain"/>
    <property type="match status" value="1"/>
</dbReference>
<keyword evidence="3" id="KW-1185">Reference proteome</keyword>
<proteinExistence type="predicted"/>
<accession>A0A318Z2T9</accession>
<feature type="domain" description="FAD-dependent urate hydroxylase HpyO/Asp monooxygenase CreE-like FAD/NAD(P)-binding" evidence="1">
    <location>
        <begin position="17"/>
        <end position="113"/>
    </location>
</feature>
<dbReference type="Gene3D" id="3.50.50.60">
    <property type="entry name" value="FAD/NAD(P)-binding domain"/>
    <property type="match status" value="1"/>
</dbReference>
<dbReference type="AlphaFoldDB" id="A0A318Z2T9"/>
<evidence type="ECO:0000313" key="3">
    <source>
        <dbReference type="Proteomes" id="UP000248349"/>
    </source>
</evidence>
<protein>
    <recommendedName>
        <fullName evidence="1">FAD-dependent urate hydroxylase HpyO/Asp monooxygenase CreE-like FAD/NAD(P)-binding domain-containing protein</fullName>
    </recommendedName>
</protein>
<evidence type="ECO:0000259" key="1">
    <source>
        <dbReference type="Pfam" id="PF13454"/>
    </source>
</evidence>
<reference evidence="2 3" key="1">
    <citation type="submission" date="2016-12" db="EMBL/GenBank/DDBJ databases">
        <title>The genomes of Aspergillus section Nigri reveals drivers in fungal speciation.</title>
        <authorList>
            <consortium name="DOE Joint Genome Institute"/>
            <person name="Vesth T.C."/>
            <person name="Nybo J."/>
            <person name="Theobald S."/>
            <person name="Brandl J."/>
            <person name="Frisvad J.C."/>
            <person name="Nielsen K.F."/>
            <person name="Lyhne E.K."/>
            <person name="Kogle M.E."/>
            <person name="Kuo A."/>
            <person name="Riley R."/>
            <person name="Clum A."/>
            <person name="Nolan M."/>
            <person name="Lipzen A."/>
            <person name="Salamov A."/>
            <person name="Henrissat B."/>
            <person name="Wiebenga A."/>
            <person name="De Vries R.P."/>
            <person name="Grigoriev I.V."/>
            <person name="Mortensen U.H."/>
            <person name="Andersen M.R."/>
            <person name="Baker S.E."/>
        </authorList>
    </citation>
    <scope>NUCLEOTIDE SEQUENCE [LARGE SCALE GENOMIC DNA]</scope>
    <source>
        <strain evidence="2 3">JOP 1030-1</strain>
    </source>
</reference>
<gene>
    <name evidence="2" type="ORF">BP01DRAFT_394943</name>
</gene>
<evidence type="ECO:0000313" key="2">
    <source>
        <dbReference type="EMBL" id="PYH41585.1"/>
    </source>
</evidence>
<dbReference type="RefSeq" id="XP_025427567.1">
    <property type="nucleotide sequence ID" value="XM_025578361.1"/>
</dbReference>
<dbReference type="InterPro" id="IPR052189">
    <property type="entry name" value="L-asp_N-monooxygenase_NS-form"/>
</dbReference>